<evidence type="ECO:0000256" key="7">
    <source>
        <dbReference type="ARBA" id="ARBA00023004"/>
    </source>
</evidence>
<dbReference type="GO" id="GO:0020037">
    <property type="term" value="F:heme binding"/>
    <property type="evidence" value="ECO:0007669"/>
    <property type="project" value="InterPro"/>
</dbReference>
<dbReference type="Proteomes" id="UP000091857">
    <property type="component" value="Chromosome 1"/>
</dbReference>
<dbReference type="Gene3D" id="1.10.630.10">
    <property type="entry name" value="Cytochrome P450"/>
    <property type="match status" value="1"/>
</dbReference>
<dbReference type="PRINTS" id="PR00385">
    <property type="entry name" value="P450"/>
</dbReference>
<dbReference type="FunFam" id="1.10.630.10:FF:000011">
    <property type="entry name" value="Cytochrome P450 83B1"/>
    <property type="match status" value="1"/>
</dbReference>
<evidence type="ECO:0000256" key="8">
    <source>
        <dbReference type="ARBA" id="ARBA00023033"/>
    </source>
</evidence>
<dbReference type="AlphaFoldDB" id="A0A2C9WGP7"/>
<keyword evidence="6 11" id="KW-0560">Oxidoreductase</keyword>
<keyword evidence="4 10" id="KW-0349">Heme</keyword>
<dbReference type="InterPro" id="IPR002401">
    <property type="entry name" value="Cyt_P450_E_grp-I"/>
</dbReference>
<dbReference type="CDD" id="cd11072">
    <property type="entry name" value="CYP71-like"/>
    <property type="match status" value="1"/>
</dbReference>
<keyword evidence="12" id="KW-0732">Signal</keyword>
<evidence type="ECO:0000256" key="11">
    <source>
        <dbReference type="RuleBase" id="RU000461"/>
    </source>
</evidence>
<evidence type="ECO:0000256" key="5">
    <source>
        <dbReference type="ARBA" id="ARBA00022723"/>
    </source>
</evidence>
<dbReference type="SUPFAM" id="SSF48264">
    <property type="entry name" value="Cytochrome P450"/>
    <property type="match status" value="1"/>
</dbReference>
<evidence type="ECO:0000313" key="13">
    <source>
        <dbReference type="EMBL" id="OAY59214.1"/>
    </source>
</evidence>
<keyword evidence="8 11" id="KW-0503">Monooxygenase</keyword>
<dbReference type="Gramene" id="Manes.01G013700.1.v8.1">
    <property type="protein sequence ID" value="Manes.01G013700.1.v8.1.CDS"/>
    <property type="gene ID" value="Manes.01G013700.v8.1"/>
</dbReference>
<protein>
    <recommendedName>
        <fullName evidence="15">Cytochrome P450</fullName>
    </recommendedName>
</protein>
<feature type="chain" id="PRO_5013265672" description="Cytochrome P450" evidence="12">
    <location>
        <begin position="25"/>
        <end position="508"/>
    </location>
</feature>
<dbReference type="GO" id="GO:0016020">
    <property type="term" value="C:membrane"/>
    <property type="evidence" value="ECO:0007669"/>
    <property type="project" value="UniProtKB-SubCell"/>
</dbReference>
<organism evidence="13 14">
    <name type="scientific">Manihot esculenta</name>
    <name type="common">Cassava</name>
    <name type="synonym">Jatropha manihot</name>
    <dbReference type="NCBI Taxonomy" id="3983"/>
    <lineage>
        <taxon>Eukaryota</taxon>
        <taxon>Viridiplantae</taxon>
        <taxon>Streptophyta</taxon>
        <taxon>Embryophyta</taxon>
        <taxon>Tracheophyta</taxon>
        <taxon>Spermatophyta</taxon>
        <taxon>Magnoliopsida</taxon>
        <taxon>eudicotyledons</taxon>
        <taxon>Gunneridae</taxon>
        <taxon>Pentapetalae</taxon>
        <taxon>rosids</taxon>
        <taxon>fabids</taxon>
        <taxon>Malpighiales</taxon>
        <taxon>Euphorbiaceae</taxon>
        <taxon>Crotonoideae</taxon>
        <taxon>Manihoteae</taxon>
        <taxon>Manihot</taxon>
    </lineage>
</organism>
<comment type="caution">
    <text evidence="13">The sequence shown here is derived from an EMBL/GenBank/DDBJ whole genome shotgun (WGS) entry which is preliminary data.</text>
</comment>
<dbReference type="PRINTS" id="PR00463">
    <property type="entry name" value="EP450I"/>
</dbReference>
<accession>A0A2C9WGP7</accession>
<dbReference type="PROSITE" id="PS00086">
    <property type="entry name" value="CYTOCHROME_P450"/>
    <property type="match status" value="1"/>
</dbReference>
<reference evidence="14" key="1">
    <citation type="journal article" date="2016" name="Nat. Biotechnol.">
        <title>Sequencing wild and cultivated cassava and related species reveals extensive interspecific hybridization and genetic diversity.</title>
        <authorList>
            <person name="Bredeson J.V."/>
            <person name="Lyons J.B."/>
            <person name="Prochnik S.E."/>
            <person name="Wu G.A."/>
            <person name="Ha C.M."/>
            <person name="Edsinger-Gonzales E."/>
            <person name="Grimwood J."/>
            <person name="Schmutz J."/>
            <person name="Rabbi I.Y."/>
            <person name="Egesi C."/>
            <person name="Nauluvula P."/>
            <person name="Lebot V."/>
            <person name="Ndunguru J."/>
            <person name="Mkamilo G."/>
            <person name="Bart R.S."/>
            <person name="Setter T.L."/>
            <person name="Gleadow R.M."/>
            <person name="Kulakow P."/>
            <person name="Ferguson M.E."/>
            <person name="Rounsley S."/>
            <person name="Rokhsar D.S."/>
        </authorList>
    </citation>
    <scope>NUCLEOTIDE SEQUENCE [LARGE SCALE GENOMIC DNA]</scope>
    <source>
        <strain evidence="14">cv. AM560-2</strain>
    </source>
</reference>
<comment type="similarity">
    <text evidence="3 11">Belongs to the cytochrome P450 family.</text>
</comment>
<dbReference type="GO" id="GO:0005506">
    <property type="term" value="F:iron ion binding"/>
    <property type="evidence" value="ECO:0007669"/>
    <property type="project" value="InterPro"/>
</dbReference>
<keyword evidence="7 10" id="KW-0408">Iron</keyword>
<evidence type="ECO:0000256" key="2">
    <source>
        <dbReference type="ARBA" id="ARBA00004370"/>
    </source>
</evidence>
<proteinExistence type="inferred from homology"/>
<sequence length="508" mass="57193">MSPSLLAILVVLLVLFIFNLSATAFRSRRHPKNDRKRPPGPPALPIIGNLYMLGSLPHRSLYRLSKKYGPIMSMRLGSIPAIVVSSPQAAELFLKAHDVVFASRPIIQASVYMAYGNKGMAFSEYGPYWRSIRKLCTLQLLSPSKIEYFAPMRMEEVRLLVNSLKQAAAARVAVDISLGVGDLIRNMSCKLVFGEANIYEFDLKLLIEEALNLTGAFNIADYVPFLGAFDLQGLKQRMKAYSNKMDKILEKIIDEHEREAQWQKQQQIRDFVDVLLSLMNQPIASNDESLSTLDRTNIKAILQDMIIGSFDTSAITIEWTLTELLRHPSAMKRLQDELQSVVGLDKMVQEKDLSNLPYLDMVIKESLRLHPVGPLLIPRSCMEEIIIDGYHIPKKARIIVNAWGIGRDPDVWSDNAEEFLPERFAAKSIDIRGRDFEFLPFGSGRRGCPGMQLGLTVVRLVIAQLVHCFNWELPDGVLPGELDMSEVFGLSMPRASHLVVVPKYRLGV</sequence>
<evidence type="ECO:0000313" key="14">
    <source>
        <dbReference type="Proteomes" id="UP000091857"/>
    </source>
</evidence>
<evidence type="ECO:0000256" key="1">
    <source>
        <dbReference type="ARBA" id="ARBA00001971"/>
    </source>
</evidence>
<feature type="signal peptide" evidence="12">
    <location>
        <begin position="1"/>
        <end position="24"/>
    </location>
</feature>
<keyword evidence="9" id="KW-0472">Membrane</keyword>
<dbReference type="InterPro" id="IPR017972">
    <property type="entry name" value="Cyt_P450_CS"/>
</dbReference>
<evidence type="ECO:0000256" key="3">
    <source>
        <dbReference type="ARBA" id="ARBA00010617"/>
    </source>
</evidence>
<dbReference type="Pfam" id="PF00067">
    <property type="entry name" value="p450"/>
    <property type="match status" value="1"/>
</dbReference>
<dbReference type="EMBL" id="CM004387">
    <property type="protein sequence ID" value="OAY59214.1"/>
    <property type="molecule type" value="Genomic_DNA"/>
</dbReference>
<dbReference type="InterPro" id="IPR036396">
    <property type="entry name" value="Cyt_P450_sf"/>
</dbReference>
<dbReference type="PANTHER" id="PTHR47943:SF9">
    <property type="entry name" value="CYTOCHROME P450"/>
    <property type="match status" value="1"/>
</dbReference>
<name>A0A2C9WGP7_MANES</name>
<evidence type="ECO:0000256" key="4">
    <source>
        <dbReference type="ARBA" id="ARBA00022617"/>
    </source>
</evidence>
<evidence type="ECO:0000256" key="12">
    <source>
        <dbReference type="SAM" id="SignalP"/>
    </source>
</evidence>
<dbReference type="OrthoDB" id="2789670at2759"/>
<dbReference type="PANTHER" id="PTHR47943">
    <property type="entry name" value="CYTOCHROME P450 93A3-LIKE"/>
    <property type="match status" value="1"/>
</dbReference>
<dbReference type="GO" id="GO:0016705">
    <property type="term" value="F:oxidoreductase activity, acting on paired donors, with incorporation or reduction of molecular oxygen"/>
    <property type="evidence" value="ECO:0007669"/>
    <property type="project" value="InterPro"/>
</dbReference>
<keyword evidence="5 10" id="KW-0479">Metal-binding</keyword>
<evidence type="ECO:0000256" key="9">
    <source>
        <dbReference type="ARBA" id="ARBA00023136"/>
    </source>
</evidence>
<keyword evidence="14" id="KW-1185">Reference proteome</keyword>
<comment type="subcellular location">
    <subcellularLocation>
        <location evidence="2">Membrane</location>
    </subcellularLocation>
</comment>
<evidence type="ECO:0000256" key="10">
    <source>
        <dbReference type="PIRSR" id="PIRSR602401-1"/>
    </source>
</evidence>
<dbReference type="GO" id="GO:0004497">
    <property type="term" value="F:monooxygenase activity"/>
    <property type="evidence" value="ECO:0007669"/>
    <property type="project" value="UniProtKB-KW"/>
</dbReference>
<evidence type="ECO:0008006" key="15">
    <source>
        <dbReference type="Google" id="ProtNLM"/>
    </source>
</evidence>
<gene>
    <name evidence="13" type="ORF">MANES_01G013700v8</name>
</gene>
<dbReference type="InterPro" id="IPR001128">
    <property type="entry name" value="Cyt_P450"/>
</dbReference>
<feature type="binding site" description="axial binding residue" evidence="10">
    <location>
        <position position="448"/>
    </location>
    <ligand>
        <name>heme</name>
        <dbReference type="ChEBI" id="CHEBI:30413"/>
    </ligand>
    <ligandPart>
        <name>Fe</name>
        <dbReference type="ChEBI" id="CHEBI:18248"/>
    </ligandPart>
</feature>
<comment type="cofactor">
    <cofactor evidence="1 10">
        <name>heme</name>
        <dbReference type="ChEBI" id="CHEBI:30413"/>
    </cofactor>
</comment>
<evidence type="ECO:0000256" key="6">
    <source>
        <dbReference type="ARBA" id="ARBA00023002"/>
    </source>
</evidence>